<protein>
    <recommendedName>
        <fullName evidence="5">Transmembrane protein</fullName>
    </recommendedName>
</protein>
<keyword evidence="2" id="KW-0732">Signal</keyword>
<organism evidence="3 4">
    <name type="scientific">Paramecium primaurelia</name>
    <dbReference type="NCBI Taxonomy" id="5886"/>
    <lineage>
        <taxon>Eukaryota</taxon>
        <taxon>Sar</taxon>
        <taxon>Alveolata</taxon>
        <taxon>Ciliophora</taxon>
        <taxon>Intramacronucleata</taxon>
        <taxon>Oligohymenophorea</taxon>
        <taxon>Peniculida</taxon>
        <taxon>Parameciidae</taxon>
        <taxon>Paramecium</taxon>
    </lineage>
</organism>
<sequence length="593" mass="69543">MINILLTFTILVFVQSQIKLENPIKDLKIIEVEKRDEQQLIEMIPEQTKRVVQYNDSKTTIGMKVTSSNETLLKCLSYDKNILFEPYMVNEIKLLFPSINSYYTDESLKINRTANVNDPDFIMKNPVLVGLANTTSQGFIVLTSNHLIYLFQLSFSQLSNKFSIKSNQTFNFSDLRQTQYEPVSPQLIWFDQKSCVLIIFPQQIIIGKLIDGQFSFKNSNISISNEEEYIGIAKLHKGYLFVARGRLGIDIYSINEQGQLIQIQNLYNQLSNDIHNMYIQDFDFGGFDNNYIFILDKYQGFMIYQIDNQQFTITKWLDSILEIKGAKLIKTYINIIMIMVEHNSYNHILEYCIYSQDQKLFYIKTHYLDGKYFDIDIEDQFAIIRGYDGHKIIYHSIHEGFQVNYNQPITDESWEDGTELQEDIDQYAIIPQMQSFYLTKHLNQSFLVAISFRTLMFMRFIRVEPYVECKLTNLATKNSQITVNAVLNSTWCKEKFQQQIVYNQSFYSDLIMCKKELDFSIKVINTLEEEQTNYYYIIIILIASLILLCFLLIALRIFFAKYRQEQSSLESVIDQLGKRGYTAEKSQDQISGF</sequence>
<accession>A0A8S1N0S4</accession>
<dbReference type="EMBL" id="CAJJDM010000073">
    <property type="protein sequence ID" value="CAD8083356.1"/>
    <property type="molecule type" value="Genomic_DNA"/>
</dbReference>
<gene>
    <name evidence="3" type="ORF">PPRIM_AZ9-3.1.T0700019</name>
</gene>
<reference evidence="3" key="1">
    <citation type="submission" date="2021-01" db="EMBL/GenBank/DDBJ databases">
        <authorList>
            <consortium name="Genoscope - CEA"/>
            <person name="William W."/>
        </authorList>
    </citation>
    <scope>NUCLEOTIDE SEQUENCE</scope>
</reference>
<keyword evidence="1" id="KW-0812">Transmembrane</keyword>
<keyword evidence="1" id="KW-0472">Membrane</keyword>
<keyword evidence="1" id="KW-1133">Transmembrane helix</keyword>
<dbReference type="Proteomes" id="UP000688137">
    <property type="component" value="Unassembled WGS sequence"/>
</dbReference>
<evidence type="ECO:0000256" key="1">
    <source>
        <dbReference type="SAM" id="Phobius"/>
    </source>
</evidence>
<dbReference type="AlphaFoldDB" id="A0A8S1N0S4"/>
<evidence type="ECO:0008006" key="5">
    <source>
        <dbReference type="Google" id="ProtNLM"/>
    </source>
</evidence>
<feature type="signal peptide" evidence="2">
    <location>
        <begin position="1"/>
        <end position="16"/>
    </location>
</feature>
<proteinExistence type="predicted"/>
<feature type="transmembrane region" description="Helical" evidence="1">
    <location>
        <begin position="534"/>
        <end position="559"/>
    </location>
</feature>
<keyword evidence="4" id="KW-1185">Reference proteome</keyword>
<evidence type="ECO:0000313" key="4">
    <source>
        <dbReference type="Proteomes" id="UP000688137"/>
    </source>
</evidence>
<feature type="chain" id="PRO_5035842795" description="Transmembrane protein" evidence="2">
    <location>
        <begin position="17"/>
        <end position="593"/>
    </location>
</feature>
<dbReference type="OMA" id="ILEYCIY"/>
<evidence type="ECO:0000256" key="2">
    <source>
        <dbReference type="SAM" id="SignalP"/>
    </source>
</evidence>
<name>A0A8S1N0S4_PARPR</name>
<comment type="caution">
    <text evidence="3">The sequence shown here is derived from an EMBL/GenBank/DDBJ whole genome shotgun (WGS) entry which is preliminary data.</text>
</comment>
<evidence type="ECO:0000313" key="3">
    <source>
        <dbReference type="EMBL" id="CAD8083356.1"/>
    </source>
</evidence>